<keyword evidence="2" id="KW-0732">Signal</keyword>
<evidence type="ECO:0000256" key="1">
    <source>
        <dbReference type="SAM" id="MobiDB-lite"/>
    </source>
</evidence>
<sequence length="219" mass="22089">MLKSAIFALTAAAAANAAAVNTAAGGIQLHELVLRTVPEASAAGNNAAGAGLGGFPTLAQPGCDNQCKPWLDMINADPCFTAETCPNSELMQTGKRICENLDSIAACGYCNVAADDRNAVSDSIKKTFDACQNAYGVPAKLPAAPEVKEVASSTQSVKEAETSKAAAPKESQTSKAAEAPKASEPAKAADASKQEKSGAVARTASIAAVAVGFAMALMI</sequence>
<organism evidence="3 4">
    <name type="scientific">Trichosporon asahii var. asahii (strain ATCC 90039 / CBS 2479 / JCM 2466 / KCTC 7840 / NBRC 103889/ NCYC 2677 / UAMH 7654)</name>
    <name type="common">Yeast</name>
    <dbReference type="NCBI Taxonomy" id="1186058"/>
    <lineage>
        <taxon>Eukaryota</taxon>
        <taxon>Fungi</taxon>
        <taxon>Dikarya</taxon>
        <taxon>Basidiomycota</taxon>
        <taxon>Agaricomycotina</taxon>
        <taxon>Tremellomycetes</taxon>
        <taxon>Trichosporonales</taxon>
        <taxon>Trichosporonaceae</taxon>
        <taxon>Trichosporon</taxon>
    </lineage>
</organism>
<dbReference type="VEuPathDB" id="FungiDB:A1Q1_01179"/>
<accession>J5T842</accession>
<dbReference type="GeneID" id="25984693"/>
<dbReference type="RefSeq" id="XP_014180929.1">
    <property type="nucleotide sequence ID" value="XM_014325454.1"/>
</dbReference>
<name>J5T842_TRIAS</name>
<feature type="signal peptide" evidence="2">
    <location>
        <begin position="1"/>
        <end position="17"/>
    </location>
</feature>
<dbReference type="AlphaFoldDB" id="J5T842"/>
<reference evidence="3 4" key="1">
    <citation type="journal article" date="2012" name="Eukaryot. Cell">
        <title>Draft genome sequence of CBS 2479, the standard type strain of Trichosporon asahii.</title>
        <authorList>
            <person name="Yang R.Y."/>
            <person name="Li H.T."/>
            <person name="Zhu H."/>
            <person name="Zhou G.P."/>
            <person name="Wang M."/>
            <person name="Wang L."/>
        </authorList>
    </citation>
    <scope>NUCLEOTIDE SEQUENCE [LARGE SCALE GENOMIC DNA]</scope>
    <source>
        <strain evidence="4">ATCC 90039 / CBS 2479 / JCM 2466 / KCTC 7840 / NCYC 2677 / UAMH 7654</strain>
    </source>
</reference>
<evidence type="ECO:0000256" key="2">
    <source>
        <dbReference type="SAM" id="SignalP"/>
    </source>
</evidence>
<feature type="region of interest" description="Disordered" evidence="1">
    <location>
        <begin position="152"/>
        <end position="197"/>
    </location>
</feature>
<dbReference type="HOGENOM" id="CLU_1262313_0_0_1"/>
<proteinExistence type="predicted"/>
<evidence type="ECO:0000313" key="3">
    <source>
        <dbReference type="EMBL" id="EJT49681.1"/>
    </source>
</evidence>
<protein>
    <submittedName>
        <fullName evidence="3">Uncharacterized protein</fullName>
    </submittedName>
</protein>
<comment type="caution">
    <text evidence="3">The sequence shown here is derived from an EMBL/GenBank/DDBJ whole genome shotgun (WGS) entry which is preliminary data.</text>
</comment>
<evidence type="ECO:0000313" key="4">
    <source>
        <dbReference type="Proteomes" id="UP000002748"/>
    </source>
</evidence>
<feature type="chain" id="PRO_5003785597" evidence="2">
    <location>
        <begin position="18"/>
        <end position="219"/>
    </location>
</feature>
<gene>
    <name evidence="3" type="ORF">A1Q1_01179</name>
</gene>
<dbReference type="KEGG" id="tasa:A1Q1_01179"/>
<feature type="compositionally biased region" description="Low complexity" evidence="1">
    <location>
        <begin position="174"/>
        <end position="189"/>
    </location>
</feature>
<dbReference type="Proteomes" id="UP000002748">
    <property type="component" value="Unassembled WGS sequence"/>
</dbReference>
<dbReference type="EMBL" id="ALBS01000161">
    <property type="protein sequence ID" value="EJT49681.1"/>
    <property type="molecule type" value="Genomic_DNA"/>
</dbReference>